<dbReference type="GO" id="GO:0004523">
    <property type="term" value="F:RNA-DNA hybrid ribonuclease activity"/>
    <property type="evidence" value="ECO:0007669"/>
    <property type="project" value="InterPro"/>
</dbReference>
<evidence type="ECO:0000259" key="1">
    <source>
        <dbReference type="PROSITE" id="PS50879"/>
    </source>
</evidence>
<dbReference type="EMBL" id="JAAIUW010000010">
    <property type="protein sequence ID" value="KAF7811828.1"/>
    <property type="molecule type" value="Genomic_DNA"/>
</dbReference>
<name>A0A834SY59_9FABA</name>
<accession>A0A834SY59</accession>
<dbReference type="Pfam" id="PF13456">
    <property type="entry name" value="RVT_3"/>
    <property type="match status" value="1"/>
</dbReference>
<dbReference type="InterPro" id="IPR002156">
    <property type="entry name" value="RNaseH_domain"/>
</dbReference>
<keyword evidence="3" id="KW-1185">Reference proteome</keyword>
<protein>
    <submittedName>
        <fullName evidence="2">Ribonuclease H</fullName>
    </submittedName>
</protein>
<dbReference type="GO" id="GO:0003676">
    <property type="term" value="F:nucleic acid binding"/>
    <property type="evidence" value="ECO:0007669"/>
    <property type="project" value="InterPro"/>
</dbReference>
<dbReference type="OrthoDB" id="1391789at2759"/>
<proteinExistence type="predicted"/>
<organism evidence="2 3">
    <name type="scientific">Senna tora</name>
    <dbReference type="NCBI Taxonomy" id="362788"/>
    <lineage>
        <taxon>Eukaryota</taxon>
        <taxon>Viridiplantae</taxon>
        <taxon>Streptophyta</taxon>
        <taxon>Embryophyta</taxon>
        <taxon>Tracheophyta</taxon>
        <taxon>Spermatophyta</taxon>
        <taxon>Magnoliopsida</taxon>
        <taxon>eudicotyledons</taxon>
        <taxon>Gunneridae</taxon>
        <taxon>Pentapetalae</taxon>
        <taxon>rosids</taxon>
        <taxon>fabids</taxon>
        <taxon>Fabales</taxon>
        <taxon>Fabaceae</taxon>
        <taxon>Caesalpinioideae</taxon>
        <taxon>Cassia clade</taxon>
        <taxon>Senna</taxon>
    </lineage>
</organism>
<dbReference type="Proteomes" id="UP000634136">
    <property type="component" value="Unassembled WGS sequence"/>
</dbReference>
<dbReference type="PANTHER" id="PTHR47723:SF13">
    <property type="entry name" value="PUTATIVE-RELATED"/>
    <property type="match status" value="1"/>
</dbReference>
<dbReference type="SUPFAM" id="SSF53098">
    <property type="entry name" value="Ribonuclease H-like"/>
    <property type="match status" value="1"/>
</dbReference>
<dbReference type="Gene3D" id="3.30.420.10">
    <property type="entry name" value="Ribonuclease H-like superfamily/Ribonuclease H"/>
    <property type="match status" value="1"/>
</dbReference>
<dbReference type="InterPro" id="IPR012337">
    <property type="entry name" value="RNaseH-like_sf"/>
</dbReference>
<dbReference type="InterPro" id="IPR053151">
    <property type="entry name" value="RNase_H-like"/>
</dbReference>
<dbReference type="AlphaFoldDB" id="A0A834SY59"/>
<comment type="caution">
    <text evidence="2">The sequence shown here is derived from an EMBL/GenBank/DDBJ whole genome shotgun (WGS) entry which is preliminary data.</text>
</comment>
<dbReference type="PROSITE" id="PS50879">
    <property type="entry name" value="RNASE_H_1"/>
    <property type="match status" value="1"/>
</dbReference>
<feature type="domain" description="RNase H type-1" evidence="1">
    <location>
        <begin position="97"/>
        <end position="227"/>
    </location>
</feature>
<evidence type="ECO:0000313" key="2">
    <source>
        <dbReference type="EMBL" id="KAF7811828.1"/>
    </source>
</evidence>
<reference evidence="2" key="1">
    <citation type="submission" date="2020-09" db="EMBL/GenBank/DDBJ databases">
        <title>Genome-Enabled Discovery of Anthraquinone Biosynthesis in Senna tora.</title>
        <authorList>
            <person name="Kang S.-H."/>
            <person name="Pandey R.P."/>
            <person name="Lee C.-M."/>
            <person name="Sim J.-S."/>
            <person name="Jeong J.-T."/>
            <person name="Choi B.-S."/>
            <person name="Jung M."/>
            <person name="Ginzburg D."/>
            <person name="Zhao K."/>
            <person name="Won S.Y."/>
            <person name="Oh T.-J."/>
            <person name="Yu Y."/>
            <person name="Kim N.-H."/>
            <person name="Lee O.R."/>
            <person name="Lee T.-H."/>
            <person name="Bashyal P."/>
            <person name="Kim T.-S."/>
            <person name="Lee W.-H."/>
            <person name="Kawkins C."/>
            <person name="Kim C.-K."/>
            <person name="Kim J.S."/>
            <person name="Ahn B.O."/>
            <person name="Rhee S.Y."/>
            <person name="Sohng J.K."/>
        </authorList>
    </citation>
    <scope>NUCLEOTIDE SEQUENCE</scope>
    <source>
        <tissue evidence="2">Leaf</tissue>
    </source>
</reference>
<sequence>MITFFSVDFNEWINLNCGSNLSRSVELDWSQVWSVGMWMLWGWRNRAAFEEGFSRPAKAHVRVMEYVKEINNANDIFDLSREQVRRQEVLVAWEKLNVGWVKVNSDGAVKSTEGKAGCGALIRDHNGTWITGVIRNLGRCSVLKTEAWGAFEGIKLARELGFKKVILESDSKCLINNMLPASNNTLEVSSLVQEILLMLEGFEDVRIQHRWREANSCADFLANLGTDASPVRRILQHPPPGMTALLMADALGIQMLLPAVLQECDLVIERER</sequence>
<gene>
    <name evidence="2" type="ORF">G2W53_032804</name>
</gene>
<dbReference type="PANTHER" id="PTHR47723">
    <property type="entry name" value="OS05G0353850 PROTEIN"/>
    <property type="match status" value="1"/>
</dbReference>
<dbReference type="InterPro" id="IPR036397">
    <property type="entry name" value="RNaseH_sf"/>
</dbReference>
<evidence type="ECO:0000313" key="3">
    <source>
        <dbReference type="Proteomes" id="UP000634136"/>
    </source>
</evidence>
<dbReference type="InterPro" id="IPR044730">
    <property type="entry name" value="RNase_H-like_dom_plant"/>
</dbReference>
<dbReference type="CDD" id="cd06222">
    <property type="entry name" value="RNase_H_like"/>
    <property type="match status" value="1"/>
</dbReference>